<dbReference type="Pfam" id="PF03860">
    <property type="entry name" value="Csp"/>
    <property type="match status" value="1"/>
</dbReference>
<dbReference type="Gene3D" id="1.20.1270.360">
    <property type="match status" value="1"/>
</dbReference>
<dbReference type="Proteomes" id="UP000004217">
    <property type="component" value="Unassembled WGS sequence"/>
</dbReference>
<dbReference type="PANTHER" id="PTHR37310:SF1">
    <property type="entry name" value="CYTOPLASMIC PROTEIN"/>
    <property type="match status" value="1"/>
</dbReference>
<accession>G2GMG5</accession>
<keyword evidence="2" id="KW-1185">Reference proteome</keyword>
<dbReference type="EMBL" id="AGBF01000243">
    <property type="protein sequence ID" value="EGX55294.1"/>
    <property type="molecule type" value="Genomic_DNA"/>
</dbReference>
<organism evidence="1 2">
    <name type="scientific">Streptomyces zinciresistens K42</name>
    <dbReference type="NCBI Taxonomy" id="700597"/>
    <lineage>
        <taxon>Bacteria</taxon>
        <taxon>Bacillati</taxon>
        <taxon>Actinomycetota</taxon>
        <taxon>Actinomycetes</taxon>
        <taxon>Kitasatosporales</taxon>
        <taxon>Streptomycetaceae</taxon>
        <taxon>Streptomyces</taxon>
    </lineage>
</organism>
<evidence type="ECO:0008006" key="3">
    <source>
        <dbReference type="Google" id="ProtNLM"/>
    </source>
</evidence>
<gene>
    <name evidence="1" type="ORF">SZN_33586</name>
</gene>
<name>G2GMG5_9ACTN</name>
<evidence type="ECO:0000313" key="1">
    <source>
        <dbReference type="EMBL" id="EGX55294.1"/>
    </source>
</evidence>
<dbReference type="InterPro" id="IPR005560">
    <property type="entry name" value="Csp_YhjQ"/>
</dbReference>
<proteinExistence type="predicted"/>
<comment type="caution">
    <text evidence="1">The sequence shown here is derived from an EMBL/GenBank/DDBJ whole genome shotgun (WGS) entry which is preliminary data.</text>
</comment>
<evidence type="ECO:0000313" key="2">
    <source>
        <dbReference type="Proteomes" id="UP000004217"/>
    </source>
</evidence>
<sequence>MDPDGTGEQAPPRRRGILCAEVCDATCRMLSEQGRTGEAAPRLRPEWTRTVCLESARVVERHPGAEETARACHDCARACSAFMAVLD</sequence>
<dbReference type="AlphaFoldDB" id="G2GMG5"/>
<dbReference type="PATRIC" id="fig|700597.3.peg.6567"/>
<reference evidence="1 2" key="1">
    <citation type="submission" date="2011-08" db="EMBL/GenBank/DDBJ databases">
        <authorList>
            <person name="Lin Y."/>
            <person name="Hao X."/>
            <person name="Johnstone L."/>
            <person name="Miller S.J."/>
            <person name="Wei G."/>
            <person name="Rensing C."/>
        </authorList>
    </citation>
    <scope>NUCLEOTIDE SEQUENCE [LARGE SCALE GENOMIC DNA]</scope>
    <source>
        <strain evidence="1 2">K42</strain>
    </source>
</reference>
<protein>
    <recommendedName>
        <fullName evidence="3">Ferredoxin</fullName>
    </recommendedName>
</protein>
<dbReference type="PANTHER" id="PTHR37310">
    <property type="entry name" value="CYTOPLASMIC PROTEIN-RELATED"/>
    <property type="match status" value="1"/>
</dbReference>